<feature type="compositionally biased region" description="Low complexity" evidence="1">
    <location>
        <begin position="282"/>
        <end position="321"/>
    </location>
</feature>
<name>A0AAN7AEE6_9PEZI</name>
<feature type="region of interest" description="Disordered" evidence="1">
    <location>
        <begin position="98"/>
        <end position="202"/>
    </location>
</feature>
<evidence type="ECO:0000313" key="3">
    <source>
        <dbReference type="EMBL" id="KAK4183534.1"/>
    </source>
</evidence>
<evidence type="ECO:0000256" key="1">
    <source>
        <dbReference type="SAM" id="MobiDB-lite"/>
    </source>
</evidence>
<organism evidence="3 4">
    <name type="scientific">Podospora australis</name>
    <dbReference type="NCBI Taxonomy" id="1536484"/>
    <lineage>
        <taxon>Eukaryota</taxon>
        <taxon>Fungi</taxon>
        <taxon>Dikarya</taxon>
        <taxon>Ascomycota</taxon>
        <taxon>Pezizomycotina</taxon>
        <taxon>Sordariomycetes</taxon>
        <taxon>Sordariomycetidae</taxon>
        <taxon>Sordariales</taxon>
        <taxon>Podosporaceae</taxon>
        <taxon>Podospora</taxon>
    </lineage>
</organism>
<accession>A0AAN7AEE6</accession>
<reference evidence="3" key="2">
    <citation type="submission" date="2023-05" db="EMBL/GenBank/DDBJ databases">
        <authorList>
            <consortium name="Lawrence Berkeley National Laboratory"/>
            <person name="Steindorff A."/>
            <person name="Hensen N."/>
            <person name="Bonometti L."/>
            <person name="Westerberg I."/>
            <person name="Brannstrom I.O."/>
            <person name="Guillou S."/>
            <person name="Cros-Aarteil S."/>
            <person name="Calhoun S."/>
            <person name="Haridas S."/>
            <person name="Kuo A."/>
            <person name="Mondo S."/>
            <person name="Pangilinan J."/>
            <person name="Riley R."/>
            <person name="Labutti K."/>
            <person name="Andreopoulos B."/>
            <person name="Lipzen A."/>
            <person name="Chen C."/>
            <person name="Yanf M."/>
            <person name="Daum C."/>
            <person name="Ng V."/>
            <person name="Clum A."/>
            <person name="Ohm R."/>
            <person name="Martin F."/>
            <person name="Silar P."/>
            <person name="Natvig D."/>
            <person name="Lalanne C."/>
            <person name="Gautier V."/>
            <person name="Ament-Velasquez S.L."/>
            <person name="Kruys A."/>
            <person name="Hutchinson M.I."/>
            <person name="Powell A.J."/>
            <person name="Barry K."/>
            <person name="Miller A.N."/>
            <person name="Grigoriev I.V."/>
            <person name="Debuchy R."/>
            <person name="Gladieux P."/>
            <person name="Thoren M.H."/>
            <person name="Johannesson H."/>
        </authorList>
    </citation>
    <scope>NUCLEOTIDE SEQUENCE</scope>
    <source>
        <strain evidence="3">PSN309</strain>
    </source>
</reference>
<feature type="transmembrane region" description="Helical" evidence="2">
    <location>
        <begin position="55"/>
        <end position="77"/>
    </location>
</feature>
<dbReference type="Proteomes" id="UP001302126">
    <property type="component" value="Unassembled WGS sequence"/>
</dbReference>
<comment type="caution">
    <text evidence="3">The sequence shown here is derived from an EMBL/GenBank/DDBJ whole genome shotgun (WGS) entry which is preliminary data.</text>
</comment>
<protein>
    <submittedName>
        <fullName evidence="3">Uncharacterized protein</fullName>
    </submittedName>
</protein>
<keyword evidence="2" id="KW-0472">Membrane</keyword>
<keyword evidence="2" id="KW-0812">Transmembrane</keyword>
<feature type="region of interest" description="Disordered" evidence="1">
    <location>
        <begin position="240"/>
        <end position="371"/>
    </location>
</feature>
<feature type="compositionally biased region" description="Pro residues" evidence="1">
    <location>
        <begin position="180"/>
        <end position="190"/>
    </location>
</feature>
<evidence type="ECO:0000313" key="4">
    <source>
        <dbReference type="Proteomes" id="UP001302126"/>
    </source>
</evidence>
<keyword evidence="4" id="KW-1185">Reference proteome</keyword>
<feature type="compositionally biased region" description="Polar residues" evidence="1">
    <location>
        <begin position="139"/>
        <end position="163"/>
    </location>
</feature>
<sequence>MADDLVTIRISGPLETDSSGEYAPAVPTNGVRREDLPIPLGFQIDNSAPQFHWRVLVIILSVVAAAGLAWTISACFIGNRYLKAKKIHLQLGMDPPSFPWRLRAKRPRPPPLSLTTSPRTPPPTREREYTQPTPRHDTTQVAISSSGPPQDETGPSSSITGPQTPAPVTEGDQWRVRQSVPPPPPSPSNYPPIVHTENPDQNPVWVPYYDRDMPRSSYQPPPAHSFPRDVGHQVSGYSLTESYAPEPTTMRSVSSSREVGSQTFGYTPTSEDYGPEISPIQSSSGVGHTVSGHSLLSESYTPYSTTTSPSSTTNMTSMPSLHPTPTPAPTAITAATDSASPESTPRATLPATASDVRRETKQASDQVPSPGYEAAYQKLNRLPATSSETIKSLPRDPSPPAGPISTEIQEIHQPADTVLTIPAPDHIQESAQPADEGAFIHTCPQNQEDEEPEVYQDLKHNCYQEGADRLAASACSKCGAETWQDGTADEWESARSEIDGDDTDTDTVREQRVDRETNRPFSWEIKGIKSMKGKR</sequence>
<gene>
    <name evidence="3" type="ORF">QBC35DRAFT_507894</name>
</gene>
<reference evidence="3" key="1">
    <citation type="journal article" date="2023" name="Mol. Phylogenet. Evol.">
        <title>Genome-scale phylogeny and comparative genomics of the fungal order Sordariales.</title>
        <authorList>
            <person name="Hensen N."/>
            <person name="Bonometti L."/>
            <person name="Westerberg I."/>
            <person name="Brannstrom I.O."/>
            <person name="Guillou S."/>
            <person name="Cros-Aarteil S."/>
            <person name="Calhoun S."/>
            <person name="Haridas S."/>
            <person name="Kuo A."/>
            <person name="Mondo S."/>
            <person name="Pangilinan J."/>
            <person name="Riley R."/>
            <person name="LaButti K."/>
            <person name="Andreopoulos B."/>
            <person name="Lipzen A."/>
            <person name="Chen C."/>
            <person name="Yan M."/>
            <person name="Daum C."/>
            <person name="Ng V."/>
            <person name="Clum A."/>
            <person name="Steindorff A."/>
            <person name="Ohm R.A."/>
            <person name="Martin F."/>
            <person name="Silar P."/>
            <person name="Natvig D.O."/>
            <person name="Lalanne C."/>
            <person name="Gautier V."/>
            <person name="Ament-Velasquez S.L."/>
            <person name="Kruys A."/>
            <person name="Hutchinson M.I."/>
            <person name="Powell A.J."/>
            <person name="Barry K."/>
            <person name="Miller A.N."/>
            <person name="Grigoriev I.V."/>
            <person name="Debuchy R."/>
            <person name="Gladieux P."/>
            <person name="Hiltunen Thoren M."/>
            <person name="Johannesson H."/>
        </authorList>
    </citation>
    <scope>NUCLEOTIDE SEQUENCE</scope>
    <source>
        <strain evidence="3">PSN309</strain>
    </source>
</reference>
<dbReference type="AlphaFoldDB" id="A0AAN7AEE6"/>
<evidence type="ECO:0000256" key="2">
    <source>
        <dbReference type="SAM" id="Phobius"/>
    </source>
</evidence>
<proteinExistence type="predicted"/>
<feature type="compositionally biased region" description="Low complexity" evidence="1">
    <location>
        <begin position="329"/>
        <end position="341"/>
    </location>
</feature>
<feature type="region of interest" description="Disordered" evidence="1">
    <location>
        <begin position="487"/>
        <end position="508"/>
    </location>
</feature>
<feature type="compositionally biased region" description="Polar residues" evidence="1">
    <location>
        <begin position="249"/>
        <end position="270"/>
    </location>
</feature>
<feature type="compositionally biased region" description="Basic and acidic residues" evidence="1">
    <location>
        <begin position="124"/>
        <end position="138"/>
    </location>
</feature>
<keyword evidence="2" id="KW-1133">Transmembrane helix</keyword>
<dbReference type="EMBL" id="MU864542">
    <property type="protein sequence ID" value="KAK4183534.1"/>
    <property type="molecule type" value="Genomic_DNA"/>
</dbReference>